<feature type="domain" description="Hemerythrin-like" evidence="1">
    <location>
        <begin position="8"/>
        <end position="131"/>
    </location>
</feature>
<keyword evidence="3" id="KW-1185">Reference proteome</keyword>
<sequence length="134" mass="15525">MEHPQRHLTDRLRDDHDHVRATLDQLEVYFDGAQAPTDMAFSRLRWALVRELAMHLAVERTAYPGVMTKLRGGALYQGLDRALDADLASHMAGWTPSRIHAEWPRYRSEARLLARRLRRRMAYEESALFPVMAA</sequence>
<gene>
    <name evidence="2" type="ORF">HBH26_06135</name>
</gene>
<dbReference type="RefSeq" id="WP_168133720.1">
    <property type="nucleotide sequence ID" value="NZ_JAAVJH010000003.1"/>
</dbReference>
<comment type="caution">
    <text evidence="2">The sequence shown here is derived from an EMBL/GenBank/DDBJ whole genome shotgun (WGS) entry which is preliminary data.</text>
</comment>
<name>A0ABX1CJM8_9SPHN</name>
<evidence type="ECO:0000259" key="1">
    <source>
        <dbReference type="Pfam" id="PF01814"/>
    </source>
</evidence>
<dbReference type="InterPro" id="IPR012312">
    <property type="entry name" value="Hemerythrin-like"/>
</dbReference>
<dbReference type="Pfam" id="PF01814">
    <property type="entry name" value="Hemerythrin"/>
    <property type="match status" value="1"/>
</dbReference>
<dbReference type="Proteomes" id="UP000732399">
    <property type="component" value="Unassembled WGS sequence"/>
</dbReference>
<reference evidence="2 3" key="1">
    <citation type="submission" date="2020-03" db="EMBL/GenBank/DDBJ databases">
        <authorList>
            <person name="Wang L."/>
            <person name="He N."/>
            <person name="Li Y."/>
            <person name="Fang Y."/>
            <person name="Zhang F."/>
        </authorList>
    </citation>
    <scope>NUCLEOTIDE SEQUENCE [LARGE SCALE GENOMIC DNA]</scope>
    <source>
        <strain evidence="2 3">36D10-4-7</strain>
    </source>
</reference>
<evidence type="ECO:0000313" key="3">
    <source>
        <dbReference type="Proteomes" id="UP000732399"/>
    </source>
</evidence>
<dbReference type="EMBL" id="JAAVJH010000003">
    <property type="protein sequence ID" value="NJR78195.1"/>
    <property type="molecule type" value="Genomic_DNA"/>
</dbReference>
<organism evidence="2 3">
    <name type="scientific">Sphingomonas corticis</name>
    <dbReference type="NCBI Taxonomy" id="2722791"/>
    <lineage>
        <taxon>Bacteria</taxon>
        <taxon>Pseudomonadati</taxon>
        <taxon>Pseudomonadota</taxon>
        <taxon>Alphaproteobacteria</taxon>
        <taxon>Sphingomonadales</taxon>
        <taxon>Sphingomonadaceae</taxon>
        <taxon>Sphingomonas</taxon>
    </lineage>
</organism>
<proteinExistence type="predicted"/>
<accession>A0ABX1CJM8</accession>
<protein>
    <recommendedName>
        <fullName evidence="1">Hemerythrin-like domain-containing protein</fullName>
    </recommendedName>
</protein>
<evidence type="ECO:0000313" key="2">
    <source>
        <dbReference type="EMBL" id="NJR78195.1"/>
    </source>
</evidence>